<dbReference type="Proteomes" id="UP000699042">
    <property type="component" value="Unassembled WGS sequence"/>
</dbReference>
<accession>A0A9P7RIX2</accession>
<feature type="non-terminal residue" evidence="1">
    <location>
        <position position="58"/>
    </location>
</feature>
<gene>
    <name evidence="1" type="ORF">JMJ77_006266</name>
</gene>
<dbReference type="EMBL" id="JAESDN010000001">
    <property type="protein sequence ID" value="KAG7058897.1"/>
    <property type="molecule type" value="Genomic_DNA"/>
</dbReference>
<evidence type="ECO:0000313" key="2">
    <source>
        <dbReference type="Proteomes" id="UP000699042"/>
    </source>
</evidence>
<sequence length="58" mass="6473">YSLPESTVPWDARYLVEPQLTDQEVAVAVHGSAVMWPEECFGTAHMLRKVKAVKGEKS</sequence>
<keyword evidence="2" id="KW-1185">Reference proteome</keyword>
<comment type="caution">
    <text evidence="1">The sequence shown here is derived from an EMBL/GenBank/DDBJ whole genome shotgun (WGS) entry which is preliminary data.</text>
</comment>
<protein>
    <submittedName>
        <fullName evidence="1">Uncharacterized protein</fullName>
    </submittedName>
</protein>
<name>A0A9P7RIX2_9PEZI</name>
<organism evidence="1 2">
    <name type="scientific">Colletotrichum scovillei</name>
    <dbReference type="NCBI Taxonomy" id="1209932"/>
    <lineage>
        <taxon>Eukaryota</taxon>
        <taxon>Fungi</taxon>
        <taxon>Dikarya</taxon>
        <taxon>Ascomycota</taxon>
        <taxon>Pezizomycotina</taxon>
        <taxon>Sordariomycetes</taxon>
        <taxon>Hypocreomycetidae</taxon>
        <taxon>Glomerellales</taxon>
        <taxon>Glomerellaceae</taxon>
        <taxon>Colletotrichum</taxon>
        <taxon>Colletotrichum acutatum species complex</taxon>
    </lineage>
</organism>
<reference evidence="1" key="1">
    <citation type="submission" date="2021-05" db="EMBL/GenBank/DDBJ databases">
        <title>Comparative genomics of three Colletotrichum scovillei strains and genetic complementation revealed genes involved fungal growth and virulence on chili pepper.</title>
        <authorList>
            <person name="Hsieh D.-K."/>
            <person name="Chuang S.-C."/>
            <person name="Chen C.-Y."/>
            <person name="Chao Y.-T."/>
            <person name="Lu M.-Y.J."/>
            <person name="Lee M.-H."/>
            <person name="Shih M.-C."/>
        </authorList>
    </citation>
    <scope>NUCLEOTIDE SEQUENCE</scope>
    <source>
        <strain evidence="1">Coll-153</strain>
    </source>
</reference>
<dbReference type="AlphaFoldDB" id="A0A9P7RIX2"/>
<proteinExistence type="predicted"/>
<evidence type="ECO:0000313" key="1">
    <source>
        <dbReference type="EMBL" id="KAG7058897.1"/>
    </source>
</evidence>